<dbReference type="Pfam" id="PF22633">
    <property type="entry name" value="F5_F8_type_C_2"/>
    <property type="match status" value="1"/>
</dbReference>
<accession>A0A812CSQ0</accession>
<dbReference type="InterPro" id="IPR003595">
    <property type="entry name" value="Tyr_Pase_cat"/>
</dbReference>
<name>A0A812CSQ0_ACAPH</name>
<dbReference type="SMART" id="SM00404">
    <property type="entry name" value="PTPc_motif"/>
    <property type="match status" value="2"/>
</dbReference>
<evidence type="ECO:0000256" key="7">
    <source>
        <dbReference type="ARBA" id="ARBA00022801"/>
    </source>
</evidence>
<keyword evidence="3" id="KW-0245">EGF-like domain</keyword>
<dbReference type="FunFam" id="2.170.300.10:FF:000041">
    <property type="entry name" value="Tyrosine protein kinase receptor tie-1, putative"/>
    <property type="match status" value="1"/>
</dbReference>
<evidence type="ECO:0000256" key="12">
    <source>
        <dbReference type="SAM" id="Phobius"/>
    </source>
</evidence>
<keyword evidence="7" id="KW-0378">Hydrolase</keyword>
<dbReference type="InterPro" id="IPR029021">
    <property type="entry name" value="Prot-tyrosine_phosphatase-like"/>
</dbReference>
<dbReference type="AlphaFoldDB" id="A0A812CSQ0"/>
<keyword evidence="12" id="KW-1133">Transmembrane helix</keyword>
<dbReference type="SUPFAM" id="SSF49785">
    <property type="entry name" value="Galactose-binding domain-like"/>
    <property type="match status" value="1"/>
</dbReference>
<dbReference type="InterPro" id="IPR008979">
    <property type="entry name" value="Galactose-bd-like_sf"/>
</dbReference>
<dbReference type="InterPro" id="IPR050348">
    <property type="entry name" value="Protein-Tyr_Phosphatase"/>
</dbReference>
<keyword evidence="12" id="KW-0472">Membrane</keyword>
<dbReference type="PRINTS" id="PR00700">
    <property type="entry name" value="PRTYPHPHTASE"/>
</dbReference>
<evidence type="ECO:0000256" key="3">
    <source>
        <dbReference type="ARBA" id="ARBA00022536"/>
    </source>
</evidence>
<sequence>MFILFFTLVSAVNDWKRGRTPNKSGQFYSYKKDITDGCKVNMRKFGPSNIYECNCRHLESCDFSNMGKCKIKKCLSGYGGAFCQLMYLHEHLKQNISETKNVFTNVTKEINNFLNITFKKEHRIHLLKFNCQSSVSETNITLKIGSTKFYEGKCTNVTQSGDASGKYLLIKTSQTISFSKLRVFGCSPFWFGQKCDKQCHCANYTQCHKISGNCPMGCESGRSGPDCQKLNYENVALKKKASQSSTYNHSTILFNNTCQEQDFNFSADLAVDGNTDQQHERCSCMHTNKKYKPSWQVDLGKRYNISQIRIYPRNANLFRIENTEIHIDDSLCATITKPKEIIDIQCTNILEGSIVKISRNDNKRNLNFCEVEVLQCLPGFYGYRCKNSCPECKNSSCEQWSGTCQLGCSLGYKFNKTCTACEIGTFGEECSQTCHCKNNINCNKTNGNCIPEGCEAGYKGSNCQEPCSTGTFGEGCSQKCHCKNNNNCDHKNGSCGNVGCEAGYKGPTCQESCEIGTFGEGCSQTCHCKTNINCNKKYGNCRPEGCEAGYKGSNCQESCSTGTFGEGCLQTCHCKNNNNCNHKNGSCGSEGCEAGYKGPTCQESKFNIYIPIIIGLVIIGIVIVGLIIYFKVKRSKRKKKDTSLIMPKVSLQENIEMNSVDDNINDDDNQKNTEPVNNEENIYMNTEYMQNKTIEITKDNIFSYVKKKKKEDLPFAEEFLKLPKGLLYKHNAANADKNRGKNRYKTILPYDHSRVCLLPDEFSSSDYINANYLTENKTYIATQGPLSSTITDFWKMIHQTKCSIIVMLTKLSENGKLKSEQYWPELEVTKTYGNISVSNKRENKYSYYTYRQFCITKNSENFLVDHYQFTSWPDHGAPKDPGHFIAFRNQIHSSSCYKPPILVHCSAGVGRSGSYIVLDIILEEMKYNSKIDVIGCILKLRNDRTLMVQNRSQLEYIYDVLIESIITGPTMIYIHKLPQVYDQLLNFQDENSTTLMKLQFEKLVLPLNTTINDCPNNNDTSVCYDNEQNISDDENNDVLDDMTILSGNNLEEEFILLNTPSEEKLADFWSAIFLKRCTILVMFNNLPSEEAIYWPKDTNVVAEYKHFAVKLVEEDDNKSYIKRTMKVSSSVLNMPELLVHQLQFKSWLGNNFPSPKEMVEIIQTVQSLQISKSHKQIILHCLYGINKKGLFCVLYMIIEILKRESLISIEQLIRQVKKKKKEIISDYLSYQYCWLVAKIFLEDYTDLSNQS</sequence>
<protein>
    <recommendedName>
        <fullName evidence="2">protein-tyrosine-phosphatase</fullName>
        <ecNumber evidence="2">3.1.3.48</ecNumber>
    </recommendedName>
</protein>
<dbReference type="PANTHER" id="PTHR19134">
    <property type="entry name" value="RECEPTOR-TYPE TYROSINE-PROTEIN PHOSPHATASE"/>
    <property type="match status" value="1"/>
</dbReference>
<evidence type="ECO:0000256" key="6">
    <source>
        <dbReference type="ARBA" id="ARBA00022737"/>
    </source>
</evidence>
<dbReference type="Gene3D" id="2.60.120.260">
    <property type="entry name" value="Galactose-binding domain-like"/>
    <property type="match status" value="1"/>
</dbReference>
<feature type="domain" description="Tyrosine specific protein phosphatases" evidence="14">
    <location>
        <begin position="1156"/>
        <end position="1231"/>
    </location>
</feature>
<keyword evidence="9" id="KW-0904">Protein phosphatase</keyword>
<dbReference type="FunFam" id="3.90.190.10:FF:000102">
    <property type="entry name" value="Receptor-type tyrosine-protein phosphatase"/>
    <property type="match status" value="1"/>
</dbReference>
<evidence type="ECO:0000256" key="4">
    <source>
        <dbReference type="ARBA" id="ARBA00022723"/>
    </source>
</evidence>
<keyword evidence="12" id="KW-0812">Transmembrane</keyword>
<feature type="domain" description="Tyrosine-protein phosphatase" evidence="13">
    <location>
        <begin position="1004"/>
        <end position="1240"/>
    </location>
</feature>
<dbReference type="EC" id="3.1.3.48" evidence="2"/>
<dbReference type="PANTHER" id="PTHR19134:SF562">
    <property type="entry name" value="PROTEIN-TYROSINE-PHOSPHATASE"/>
    <property type="match status" value="1"/>
</dbReference>
<keyword evidence="10" id="KW-1015">Disulfide bond</keyword>
<dbReference type="SMART" id="SM00194">
    <property type="entry name" value="PTPc"/>
    <property type="match status" value="2"/>
</dbReference>
<evidence type="ECO:0000313" key="16">
    <source>
        <dbReference type="Proteomes" id="UP000597762"/>
    </source>
</evidence>
<evidence type="ECO:0000256" key="1">
    <source>
        <dbReference type="ARBA" id="ARBA00009580"/>
    </source>
</evidence>
<feature type="domain" description="Tyrosine specific protein phosphatases" evidence="14">
    <location>
        <begin position="882"/>
        <end position="955"/>
    </location>
</feature>
<comment type="similarity">
    <text evidence="1">Belongs to the protein-tyrosine phosphatase family.</text>
</comment>
<dbReference type="Pfam" id="PF00102">
    <property type="entry name" value="Y_phosphatase"/>
    <property type="match status" value="2"/>
</dbReference>
<dbReference type="EMBL" id="CAHIKZ030001814">
    <property type="protein sequence ID" value="CAE1275164.1"/>
    <property type="molecule type" value="Genomic_DNA"/>
</dbReference>
<keyword evidence="5" id="KW-0732">Signal</keyword>
<comment type="catalytic activity">
    <reaction evidence="11">
        <text>O-phospho-L-tyrosyl-[protein] + H2O = L-tyrosyl-[protein] + phosphate</text>
        <dbReference type="Rhea" id="RHEA:10684"/>
        <dbReference type="Rhea" id="RHEA-COMP:10136"/>
        <dbReference type="Rhea" id="RHEA-COMP:20101"/>
        <dbReference type="ChEBI" id="CHEBI:15377"/>
        <dbReference type="ChEBI" id="CHEBI:43474"/>
        <dbReference type="ChEBI" id="CHEBI:46858"/>
        <dbReference type="ChEBI" id="CHEBI:61978"/>
        <dbReference type="EC" id="3.1.3.48"/>
    </reaction>
</comment>
<dbReference type="OrthoDB" id="10252017at2759"/>
<evidence type="ECO:0000256" key="2">
    <source>
        <dbReference type="ARBA" id="ARBA00013064"/>
    </source>
</evidence>
<evidence type="ECO:0000259" key="14">
    <source>
        <dbReference type="PROSITE" id="PS50056"/>
    </source>
</evidence>
<dbReference type="Proteomes" id="UP000597762">
    <property type="component" value="Unassembled WGS sequence"/>
</dbReference>
<gene>
    <name evidence="15" type="ORF">SPHA_39311</name>
</gene>
<feature type="transmembrane region" description="Helical" evidence="12">
    <location>
        <begin position="608"/>
        <end position="630"/>
    </location>
</feature>
<dbReference type="Gene3D" id="3.90.190.10">
    <property type="entry name" value="Protein tyrosine phosphatase superfamily"/>
    <property type="match status" value="2"/>
</dbReference>
<keyword evidence="4" id="KW-0479">Metal-binding</keyword>
<dbReference type="GO" id="GO:0004725">
    <property type="term" value="F:protein tyrosine phosphatase activity"/>
    <property type="evidence" value="ECO:0007669"/>
    <property type="project" value="UniProtKB-EC"/>
</dbReference>
<keyword evidence="8" id="KW-0106">Calcium</keyword>
<evidence type="ECO:0000256" key="10">
    <source>
        <dbReference type="ARBA" id="ARBA00023157"/>
    </source>
</evidence>
<dbReference type="InterPro" id="IPR000242">
    <property type="entry name" value="PTP_cat"/>
</dbReference>
<dbReference type="PROSITE" id="PS50056">
    <property type="entry name" value="TYR_PHOSPHATASE_2"/>
    <property type="match status" value="2"/>
</dbReference>
<comment type="caution">
    <text evidence="15">The sequence shown here is derived from an EMBL/GenBank/DDBJ whole genome shotgun (WGS) entry which is preliminary data.</text>
</comment>
<evidence type="ECO:0000256" key="5">
    <source>
        <dbReference type="ARBA" id="ARBA00022729"/>
    </source>
</evidence>
<dbReference type="Gene3D" id="2.170.300.10">
    <property type="entry name" value="Tie2 ligand-binding domain superfamily"/>
    <property type="match status" value="2"/>
</dbReference>
<dbReference type="PROSITE" id="PS50055">
    <property type="entry name" value="TYR_PHOSPHATASE_PTP"/>
    <property type="match status" value="2"/>
</dbReference>
<dbReference type="SUPFAM" id="SSF52799">
    <property type="entry name" value="(Phosphotyrosine protein) phosphatases II"/>
    <property type="match status" value="2"/>
</dbReference>
<dbReference type="SMART" id="SM00607">
    <property type="entry name" value="FTP"/>
    <property type="match status" value="1"/>
</dbReference>
<keyword evidence="16" id="KW-1185">Reference proteome</keyword>
<dbReference type="CDD" id="cd00047">
    <property type="entry name" value="PTPc"/>
    <property type="match status" value="2"/>
</dbReference>
<keyword evidence="15" id="KW-0675">Receptor</keyword>
<evidence type="ECO:0000256" key="9">
    <source>
        <dbReference type="ARBA" id="ARBA00022912"/>
    </source>
</evidence>
<feature type="domain" description="Tyrosine-protein phosphatase" evidence="13">
    <location>
        <begin position="715"/>
        <end position="964"/>
    </location>
</feature>
<proteinExistence type="inferred from homology"/>
<organism evidence="15 16">
    <name type="scientific">Acanthosepion pharaonis</name>
    <name type="common">Pharaoh cuttlefish</name>
    <name type="synonym">Sepia pharaonis</name>
    <dbReference type="NCBI Taxonomy" id="158019"/>
    <lineage>
        <taxon>Eukaryota</taxon>
        <taxon>Metazoa</taxon>
        <taxon>Spiralia</taxon>
        <taxon>Lophotrochozoa</taxon>
        <taxon>Mollusca</taxon>
        <taxon>Cephalopoda</taxon>
        <taxon>Coleoidea</taxon>
        <taxon>Decapodiformes</taxon>
        <taxon>Sepiida</taxon>
        <taxon>Sepiina</taxon>
        <taxon>Sepiidae</taxon>
        <taxon>Acanthosepion</taxon>
    </lineage>
</organism>
<dbReference type="InterPro" id="IPR006585">
    <property type="entry name" value="FTP1"/>
</dbReference>
<dbReference type="PROSITE" id="PS00383">
    <property type="entry name" value="TYR_PHOSPHATASE_1"/>
    <property type="match status" value="1"/>
</dbReference>
<dbReference type="InterPro" id="IPR016130">
    <property type="entry name" value="Tyr_Pase_AS"/>
</dbReference>
<reference evidence="15" key="1">
    <citation type="submission" date="2021-01" db="EMBL/GenBank/DDBJ databases">
        <authorList>
            <person name="Li R."/>
            <person name="Bekaert M."/>
        </authorList>
    </citation>
    <scope>NUCLEOTIDE SEQUENCE</scope>
    <source>
        <strain evidence="15">Farmed</strain>
    </source>
</reference>
<evidence type="ECO:0000313" key="15">
    <source>
        <dbReference type="EMBL" id="CAE1275164.1"/>
    </source>
</evidence>
<evidence type="ECO:0000259" key="13">
    <source>
        <dbReference type="PROSITE" id="PS50055"/>
    </source>
</evidence>
<dbReference type="GO" id="GO:0046872">
    <property type="term" value="F:metal ion binding"/>
    <property type="evidence" value="ECO:0007669"/>
    <property type="project" value="UniProtKB-KW"/>
</dbReference>
<dbReference type="InterPro" id="IPR000387">
    <property type="entry name" value="Tyr_Pase_dom"/>
</dbReference>
<evidence type="ECO:0000256" key="11">
    <source>
        <dbReference type="ARBA" id="ARBA00051722"/>
    </source>
</evidence>
<evidence type="ECO:0000256" key="8">
    <source>
        <dbReference type="ARBA" id="ARBA00022837"/>
    </source>
</evidence>
<keyword evidence="6" id="KW-0677">Repeat</keyword>